<sequence>MDGGSRRKSNKVQRMLAGSIILRAPCNRSPLTAGVASGDLLVSARVTTCTVTAVTGSECQQDVINLKFRLRQLVPSVARVCTMRPARQLRPTERVPVPSALSAAGANA</sequence>
<dbReference type="AlphaFoldDB" id="H6C229"/>
<accession>H6C229</accession>
<dbReference type="InParanoid" id="H6C229"/>
<name>H6C229_EXODN</name>
<keyword evidence="2" id="KW-1185">Reference proteome</keyword>
<evidence type="ECO:0000313" key="2">
    <source>
        <dbReference type="Proteomes" id="UP000007304"/>
    </source>
</evidence>
<dbReference type="VEuPathDB" id="FungiDB:HMPREF1120_05879"/>
<protein>
    <submittedName>
        <fullName evidence="1">Uncharacterized protein</fullName>
    </submittedName>
</protein>
<reference evidence="1" key="1">
    <citation type="submission" date="2011-07" db="EMBL/GenBank/DDBJ databases">
        <title>The Genome Sequence of Exophiala (Wangiella) dermatitidis NIH/UT8656.</title>
        <authorList>
            <consortium name="The Broad Institute Genome Sequencing Platform"/>
            <person name="Cuomo C."/>
            <person name="Wang Z."/>
            <person name="Hunicke-Smith S."/>
            <person name="Szanislo P.J."/>
            <person name="Earl A."/>
            <person name="Young S.K."/>
            <person name="Zeng Q."/>
            <person name="Gargeya S."/>
            <person name="Fitzgerald M."/>
            <person name="Haas B."/>
            <person name="Abouelleil A."/>
            <person name="Alvarado L."/>
            <person name="Arachchi H.M."/>
            <person name="Berlin A."/>
            <person name="Brown A."/>
            <person name="Chapman S.B."/>
            <person name="Chen Z."/>
            <person name="Dunbar C."/>
            <person name="Freedman E."/>
            <person name="Gearin G."/>
            <person name="Gellesch M."/>
            <person name="Goldberg J."/>
            <person name="Griggs A."/>
            <person name="Gujja S."/>
            <person name="Heiman D."/>
            <person name="Howarth C."/>
            <person name="Larson L."/>
            <person name="Lui A."/>
            <person name="MacDonald P.J.P."/>
            <person name="Montmayeur A."/>
            <person name="Murphy C."/>
            <person name="Neiman D."/>
            <person name="Pearson M."/>
            <person name="Priest M."/>
            <person name="Roberts A."/>
            <person name="Saif S."/>
            <person name="Shea T."/>
            <person name="Shenoy N."/>
            <person name="Sisk P."/>
            <person name="Stolte C."/>
            <person name="Sykes S."/>
            <person name="Wortman J."/>
            <person name="Nusbaum C."/>
            <person name="Birren B."/>
        </authorList>
    </citation>
    <scope>NUCLEOTIDE SEQUENCE</scope>
    <source>
        <strain evidence="1">NIH/UT8656</strain>
    </source>
</reference>
<proteinExistence type="predicted"/>
<dbReference type="Proteomes" id="UP000007304">
    <property type="component" value="Unassembled WGS sequence"/>
</dbReference>
<gene>
    <name evidence="1" type="ORF">HMPREF1120_05879</name>
</gene>
<organism evidence="1 2">
    <name type="scientific">Exophiala dermatitidis (strain ATCC 34100 / CBS 525.76 / NIH/UT8656)</name>
    <name type="common">Black yeast</name>
    <name type="synonym">Wangiella dermatitidis</name>
    <dbReference type="NCBI Taxonomy" id="858893"/>
    <lineage>
        <taxon>Eukaryota</taxon>
        <taxon>Fungi</taxon>
        <taxon>Dikarya</taxon>
        <taxon>Ascomycota</taxon>
        <taxon>Pezizomycotina</taxon>
        <taxon>Eurotiomycetes</taxon>
        <taxon>Chaetothyriomycetidae</taxon>
        <taxon>Chaetothyriales</taxon>
        <taxon>Herpotrichiellaceae</taxon>
        <taxon>Exophiala</taxon>
    </lineage>
</organism>
<dbReference type="EMBL" id="JH226134">
    <property type="protein sequence ID" value="EHY57855.1"/>
    <property type="molecule type" value="Genomic_DNA"/>
</dbReference>
<dbReference type="GeneID" id="20310518"/>
<dbReference type="RefSeq" id="XP_009158316.1">
    <property type="nucleotide sequence ID" value="XM_009160068.1"/>
</dbReference>
<dbReference type="HOGENOM" id="CLU_2196981_0_0_1"/>
<evidence type="ECO:0000313" key="1">
    <source>
        <dbReference type="EMBL" id="EHY57855.1"/>
    </source>
</evidence>